<dbReference type="Proteomes" id="UP000299102">
    <property type="component" value="Unassembled WGS sequence"/>
</dbReference>
<accession>A0A4C1STF8</accession>
<dbReference type="AlphaFoldDB" id="A0A4C1STF8"/>
<sequence>MTSSDPDDQEFINAVKRVVKCPPPAGPKFMRVTRFRRYCRLRRPSSGRLRRGPARTAARRVSVADPPTRPALNRDDRNHKRSDRSAAASVQRALCKKLLYISPREGPDGPKCGPAAPTASYFLILRRSKGFVISDKVRELDRDPPADKTSDHPPPFPPPGETPFPRVSLLHMCKFRVRRALYERVT</sequence>
<evidence type="ECO:0000313" key="2">
    <source>
        <dbReference type="EMBL" id="GBP04538.1"/>
    </source>
</evidence>
<feature type="region of interest" description="Disordered" evidence="1">
    <location>
        <begin position="136"/>
        <end position="163"/>
    </location>
</feature>
<gene>
    <name evidence="2" type="ORF">EVAR_3902_1</name>
</gene>
<reference evidence="2 3" key="1">
    <citation type="journal article" date="2019" name="Commun. Biol.">
        <title>The bagworm genome reveals a unique fibroin gene that provides high tensile strength.</title>
        <authorList>
            <person name="Kono N."/>
            <person name="Nakamura H."/>
            <person name="Ohtoshi R."/>
            <person name="Tomita M."/>
            <person name="Numata K."/>
            <person name="Arakawa K."/>
        </authorList>
    </citation>
    <scope>NUCLEOTIDE SEQUENCE [LARGE SCALE GENOMIC DNA]</scope>
</reference>
<feature type="region of interest" description="Disordered" evidence="1">
    <location>
        <begin position="44"/>
        <end position="89"/>
    </location>
</feature>
<keyword evidence="3" id="KW-1185">Reference proteome</keyword>
<organism evidence="2 3">
    <name type="scientific">Eumeta variegata</name>
    <name type="common">Bagworm moth</name>
    <name type="synonym">Eumeta japonica</name>
    <dbReference type="NCBI Taxonomy" id="151549"/>
    <lineage>
        <taxon>Eukaryota</taxon>
        <taxon>Metazoa</taxon>
        <taxon>Ecdysozoa</taxon>
        <taxon>Arthropoda</taxon>
        <taxon>Hexapoda</taxon>
        <taxon>Insecta</taxon>
        <taxon>Pterygota</taxon>
        <taxon>Neoptera</taxon>
        <taxon>Endopterygota</taxon>
        <taxon>Lepidoptera</taxon>
        <taxon>Glossata</taxon>
        <taxon>Ditrysia</taxon>
        <taxon>Tineoidea</taxon>
        <taxon>Psychidae</taxon>
        <taxon>Oiketicinae</taxon>
        <taxon>Eumeta</taxon>
    </lineage>
</organism>
<evidence type="ECO:0000313" key="3">
    <source>
        <dbReference type="Proteomes" id="UP000299102"/>
    </source>
</evidence>
<evidence type="ECO:0000256" key="1">
    <source>
        <dbReference type="SAM" id="MobiDB-lite"/>
    </source>
</evidence>
<feature type="compositionally biased region" description="Pro residues" evidence="1">
    <location>
        <begin position="152"/>
        <end position="162"/>
    </location>
</feature>
<name>A0A4C1STF8_EUMVA</name>
<proteinExistence type="predicted"/>
<feature type="compositionally biased region" description="Basic and acidic residues" evidence="1">
    <location>
        <begin position="136"/>
        <end position="151"/>
    </location>
</feature>
<feature type="compositionally biased region" description="Basic residues" evidence="1">
    <location>
        <begin position="44"/>
        <end position="53"/>
    </location>
</feature>
<protein>
    <submittedName>
        <fullName evidence="2">Uncharacterized protein</fullName>
    </submittedName>
</protein>
<dbReference type="EMBL" id="BGZK01000014">
    <property type="protein sequence ID" value="GBP04538.1"/>
    <property type="molecule type" value="Genomic_DNA"/>
</dbReference>
<comment type="caution">
    <text evidence="2">The sequence shown here is derived from an EMBL/GenBank/DDBJ whole genome shotgun (WGS) entry which is preliminary data.</text>
</comment>